<dbReference type="AlphaFoldDB" id="A0A2H0TQ09"/>
<dbReference type="Gene3D" id="3.40.50.720">
    <property type="entry name" value="NAD(P)-binding Rossmann-like Domain"/>
    <property type="match status" value="1"/>
</dbReference>
<gene>
    <name evidence="2" type="ORF">COU35_03515</name>
</gene>
<feature type="domain" description="THIF-type NAD/FAD binding fold" evidence="1">
    <location>
        <begin position="134"/>
        <end position="272"/>
    </location>
</feature>
<dbReference type="SUPFAM" id="SSF69572">
    <property type="entry name" value="Activating enzymes of the ubiquitin-like proteins"/>
    <property type="match status" value="1"/>
</dbReference>
<name>A0A2H0TQ09_9BACT</name>
<organism evidence="2 3">
    <name type="scientific">Candidatus Magasanikbacteria bacterium CG10_big_fil_rev_8_21_14_0_10_47_10</name>
    <dbReference type="NCBI Taxonomy" id="1974652"/>
    <lineage>
        <taxon>Bacteria</taxon>
        <taxon>Candidatus Magasanikiibacteriota</taxon>
    </lineage>
</organism>
<proteinExistence type="predicted"/>
<sequence>MAESPHLGILFVFNRNMLYNAQSQEIMHMERPRFFSVREDEHIGQLRQFISSNSAQVRFFDVLEESVRELCATRHPQLRDDKETFEQVFSFFLKEYTGGRPVSLCGVWIYYPWSGHMVHVLEPDMFEELRTARNKNLITPEEQRAFHDTRIAVAGLSVGSHAALTIAMQGGGARMSIADHDTLSLSNMNRVRSGIQSIGLNKCEAVARQIYEMNPFADIHQFQNGLSTDTIDAFLTAPERIDILVEEMDDIRLKIRIREKAKALGIPVISAADSGDGIILDVERFDIDPSLSIMRGRVDHLDLSNIETVTGAELAAIITEIIDPEDVVPRMRASVAEVGQTLYSWPQLATAAHVAGSALAYAARMLATGGPLKSGRTVISFEDILSFGSL</sequence>
<protein>
    <recommendedName>
        <fullName evidence="1">THIF-type NAD/FAD binding fold domain-containing protein</fullName>
    </recommendedName>
</protein>
<evidence type="ECO:0000313" key="2">
    <source>
        <dbReference type="EMBL" id="PIR74243.1"/>
    </source>
</evidence>
<dbReference type="Pfam" id="PF00899">
    <property type="entry name" value="ThiF"/>
    <property type="match status" value="1"/>
</dbReference>
<dbReference type="InterPro" id="IPR000594">
    <property type="entry name" value="ThiF_NAD_FAD-bd"/>
</dbReference>
<dbReference type="PANTHER" id="PTHR43267:SF3">
    <property type="entry name" value="THIF PROTEIN"/>
    <property type="match status" value="1"/>
</dbReference>
<dbReference type="GO" id="GO:0061503">
    <property type="term" value="F:tRNA threonylcarbamoyladenosine dehydratase"/>
    <property type="evidence" value="ECO:0007669"/>
    <property type="project" value="TreeGrafter"/>
</dbReference>
<comment type="caution">
    <text evidence="2">The sequence shown here is derived from an EMBL/GenBank/DDBJ whole genome shotgun (WGS) entry which is preliminary data.</text>
</comment>
<dbReference type="InterPro" id="IPR045886">
    <property type="entry name" value="ThiF/MoeB/HesA"/>
</dbReference>
<evidence type="ECO:0000313" key="3">
    <source>
        <dbReference type="Proteomes" id="UP000230154"/>
    </source>
</evidence>
<dbReference type="CDD" id="cd01483">
    <property type="entry name" value="E1_enzyme_family"/>
    <property type="match status" value="1"/>
</dbReference>
<dbReference type="InterPro" id="IPR035985">
    <property type="entry name" value="Ubiquitin-activating_enz"/>
</dbReference>
<dbReference type="EMBL" id="PFCB01000024">
    <property type="protein sequence ID" value="PIR74243.1"/>
    <property type="molecule type" value="Genomic_DNA"/>
</dbReference>
<reference evidence="3" key="1">
    <citation type="submission" date="2017-09" db="EMBL/GenBank/DDBJ databases">
        <title>Depth-based differentiation of microbial function through sediment-hosted aquifers and enrichment of novel symbionts in the deep terrestrial subsurface.</title>
        <authorList>
            <person name="Probst A.J."/>
            <person name="Ladd B."/>
            <person name="Jarett J.K."/>
            <person name="Geller-Mcgrath D.E."/>
            <person name="Sieber C.M.K."/>
            <person name="Emerson J.B."/>
            <person name="Anantharaman K."/>
            <person name="Thomas B.C."/>
            <person name="Malmstrom R."/>
            <person name="Stieglmeier M."/>
            <person name="Klingl A."/>
            <person name="Woyke T."/>
            <person name="Ryan C.M."/>
            <person name="Banfield J.F."/>
        </authorList>
    </citation>
    <scope>NUCLEOTIDE SEQUENCE [LARGE SCALE GENOMIC DNA]</scope>
</reference>
<dbReference type="GO" id="GO:0008641">
    <property type="term" value="F:ubiquitin-like modifier activating enzyme activity"/>
    <property type="evidence" value="ECO:0007669"/>
    <property type="project" value="InterPro"/>
</dbReference>
<dbReference type="PANTHER" id="PTHR43267">
    <property type="entry name" value="TRNA THREONYLCARBAMOYLADENOSINE DEHYDRATASE"/>
    <property type="match status" value="1"/>
</dbReference>
<accession>A0A2H0TQ09</accession>
<dbReference type="GO" id="GO:0061504">
    <property type="term" value="P:cyclic threonylcarbamoyladenosine biosynthetic process"/>
    <property type="evidence" value="ECO:0007669"/>
    <property type="project" value="TreeGrafter"/>
</dbReference>
<evidence type="ECO:0000259" key="1">
    <source>
        <dbReference type="Pfam" id="PF00899"/>
    </source>
</evidence>
<dbReference type="Proteomes" id="UP000230154">
    <property type="component" value="Unassembled WGS sequence"/>
</dbReference>